<evidence type="ECO:0000256" key="1">
    <source>
        <dbReference type="SAM" id="Phobius"/>
    </source>
</evidence>
<keyword evidence="1" id="KW-0812">Transmembrane</keyword>
<proteinExistence type="predicted"/>
<feature type="transmembrane region" description="Helical" evidence="1">
    <location>
        <begin position="349"/>
        <end position="368"/>
    </location>
</feature>
<feature type="transmembrane region" description="Helical" evidence="1">
    <location>
        <begin position="97"/>
        <end position="116"/>
    </location>
</feature>
<keyword evidence="3" id="KW-1185">Reference proteome</keyword>
<sequence>MPLMPYLEIKKNFKPDILLLLLYITMAAIIIFRVNVHGSGYLSPDSEAYLGLAQNLKEGHGLYTMNANGTGRNYFSTWPVGYPVLIYLFSEISMLDVYWSSKVLNLIFLGCGFLMLRHLNRSYAFILASVYGAYTYMEVYSFTWSEAPFLLGILILACLTNQVWLNVKVNRSILLICLTCICLFLIRYIGAFSFGVPALLGLYFAFKHKYKLGIKLFLAAIVPALFAGAYLYNNYLQSGFTTGFDRLDGKTESPGNFVVMLLKGLINEFLIIREFRLQNQPDYLFYLTTVLQLLLLAFITMKLKRHYAFWQELRKRSFSLICVGIGVLYFLAVLVLRSVSHFDDLDYRLLSPLSFPVFIGIIYTVVTLPDNHKDVVQAKYAILALFLISLLLTVPKNFVVGQVQQLF</sequence>
<keyword evidence="1" id="KW-1133">Transmembrane helix</keyword>
<evidence type="ECO:0000313" key="3">
    <source>
        <dbReference type="Proteomes" id="UP000266005"/>
    </source>
</evidence>
<dbReference type="AlphaFoldDB" id="A0A399S459"/>
<accession>A0A399S459</accession>
<feature type="transmembrane region" description="Helical" evidence="1">
    <location>
        <begin position="149"/>
        <end position="167"/>
    </location>
</feature>
<feature type="transmembrane region" description="Helical" evidence="1">
    <location>
        <begin position="174"/>
        <end position="206"/>
    </location>
</feature>
<feature type="transmembrane region" description="Helical" evidence="1">
    <location>
        <begin position="123"/>
        <end position="143"/>
    </location>
</feature>
<gene>
    <name evidence="2" type="ORF">D1627_10480</name>
</gene>
<feature type="transmembrane region" description="Helical" evidence="1">
    <location>
        <begin position="212"/>
        <end position="232"/>
    </location>
</feature>
<protein>
    <recommendedName>
        <fullName evidence="4">Glycosyltransferase RgtA/B/C/D-like domain-containing protein</fullName>
    </recommendedName>
</protein>
<feature type="transmembrane region" description="Helical" evidence="1">
    <location>
        <begin position="283"/>
        <end position="301"/>
    </location>
</feature>
<feature type="transmembrane region" description="Helical" evidence="1">
    <location>
        <begin position="317"/>
        <end position="337"/>
    </location>
</feature>
<keyword evidence="1" id="KW-0472">Membrane</keyword>
<dbReference type="Proteomes" id="UP000266005">
    <property type="component" value="Unassembled WGS sequence"/>
</dbReference>
<name>A0A399S459_9BACT</name>
<feature type="transmembrane region" description="Helical" evidence="1">
    <location>
        <begin position="380"/>
        <end position="399"/>
    </location>
</feature>
<feature type="transmembrane region" description="Helical" evidence="1">
    <location>
        <begin position="17"/>
        <end position="36"/>
    </location>
</feature>
<comment type="caution">
    <text evidence="2">The sequence shown here is derived from an EMBL/GenBank/DDBJ whole genome shotgun (WGS) entry which is preliminary data.</text>
</comment>
<organism evidence="2 3">
    <name type="scientific">Pontibacter oryzae</name>
    <dbReference type="NCBI Taxonomy" id="2304593"/>
    <lineage>
        <taxon>Bacteria</taxon>
        <taxon>Pseudomonadati</taxon>
        <taxon>Bacteroidota</taxon>
        <taxon>Cytophagia</taxon>
        <taxon>Cytophagales</taxon>
        <taxon>Hymenobacteraceae</taxon>
        <taxon>Pontibacter</taxon>
    </lineage>
</organism>
<evidence type="ECO:0008006" key="4">
    <source>
        <dbReference type="Google" id="ProtNLM"/>
    </source>
</evidence>
<evidence type="ECO:0000313" key="2">
    <source>
        <dbReference type="EMBL" id="RIJ37534.1"/>
    </source>
</evidence>
<dbReference type="EMBL" id="QWGE01000003">
    <property type="protein sequence ID" value="RIJ37534.1"/>
    <property type="molecule type" value="Genomic_DNA"/>
</dbReference>
<reference evidence="3" key="1">
    <citation type="submission" date="2018-08" db="EMBL/GenBank/DDBJ databases">
        <title>Mucilaginibacter sp. MYSH2.</title>
        <authorList>
            <person name="Seo T."/>
        </authorList>
    </citation>
    <scope>NUCLEOTIDE SEQUENCE [LARGE SCALE GENOMIC DNA]</scope>
    <source>
        <strain evidence="3">KIRAN</strain>
    </source>
</reference>